<dbReference type="AlphaFoldDB" id="A0DV97"/>
<name>A0DV97_PARTE</name>
<feature type="region of interest" description="Disordered" evidence="1">
    <location>
        <begin position="289"/>
        <end position="311"/>
    </location>
</feature>
<keyword evidence="3" id="KW-1185">Reference proteome</keyword>
<dbReference type="OrthoDB" id="293941at2759"/>
<evidence type="ECO:0000313" key="3">
    <source>
        <dbReference type="Proteomes" id="UP000000600"/>
    </source>
</evidence>
<protein>
    <submittedName>
        <fullName evidence="2">Uncharacterized protein</fullName>
    </submittedName>
</protein>
<feature type="compositionally biased region" description="Low complexity" evidence="1">
    <location>
        <begin position="295"/>
        <end position="306"/>
    </location>
</feature>
<reference evidence="2 3" key="1">
    <citation type="journal article" date="2006" name="Nature">
        <title>Global trends of whole-genome duplications revealed by the ciliate Paramecium tetraurelia.</title>
        <authorList>
            <consortium name="Genoscope"/>
            <person name="Aury J.-M."/>
            <person name="Jaillon O."/>
            <person name="Duret L."/>
            <person name="Noel B."/>
            <person name="Jubin C."/>
            <person name="Porcel B.M."/>
            <person name="Segurens B."/>
            <person name="Daubin V."/>
            <person name="Anthouard V."/>
            <person name="Aiach N."/>
            <person name="Arnaiz O."/>
            <person name="Billaut A."/>
            <person name="Beisson J."/>
            <person name="Blanc I."/>
            <person name="Bouhouche K."/>
            <person name="Camara F."/>
            <person name="Duharcourt S."/>
            <person name="Guigo R."/>
            <person name="Gogendeau D."/>
            <person name="Katinka M."/>
            <person name="Keller A.-M."/>
            <person name="Kissmehl R."/>
            <person name="Klotz C."/>
            <person name="Koll F."/>
            <person name="Le Moue A."/>
            <person name="Lepere C."/>
            <person name="Malinsky S."/>
            <person name="Nowacki M."/>
            <person name="Nowak J.K."/>
            <person name="Plattner H."/>
            <person name="Poulain J."/>
            <person name="Ruiz F."/>
            <person name="Serrano V."/>
            <person name="Zagulski M."/>
            <person name="Dessen P."/>
            <person name="Betermier M."/>
            <person name="Weissenbach J."/>
            <person name="Scarpelli C."/>
            <person name="Schachter V."/>
            <person name="Sperling L."/>
            <person name="Meyer E."/>
            <person name="Cohen J."/>
            <person name="Wincker P."/>
        </authorList>
    </citation>
    <scope>NUCLEOTIDE SEQUENCE [LARGE SCALE GENOMIC DNA]</scope>
    <source>
        <strain evidence="2 3">Stock d4-2</strain>
    </source>
</reference>
<dbReference type="OMA" id="KMEYRPT"/>
<dbReference type="KEGG" id="ptm:GSPATT00020628001"/>
<accession>A0DV97</accession>
<evidence type="ECO:0000313" key="2">
    <source>
        <dbReference type="EMBL" id="CAK86964.1"/>
    </source>
</evidence>
<dbReference type="EMBL" id="CT868596">
    <property type="protein sequence ID" value="CAK86964.1"/>
    <property type="molecule type" value="Genomic_DNA"/>
</dbReference>
<dbReference type="HOGENOM" id="CLU_779552_0_0_1"/>
<dbReference type="Proteomes" id="UP000000600">
    <property type="component" value="Unassembled WGS sequence"/>
</dbReference>
<dbReference type="InParanoid" id="A0DV97"/>
<proteinExistence type="predicted"/>
<sequence length="356" mass="41715">MLDRRSQSPIATSQRMGTARAIFDTGPEPEPTKRLTRSIRNTSTEQKQAEQKQMLFQYGGVSSLDMNSPNVHQYPNQQANYQSSEMDTYRTSQVHKPIEVNAQPTSQFNYQSIDYQKPQTGSFIQTAYINKFQEPQGSVKNYQSKTTYEVPKSDPKYQMYDFDKMAKQEKPKVYEKFEPYKFEPLKYEQFEKIRDVQSSQRSIPQPNISIIQTSNNPFPQDRITLDTQFNRSSMNLPSEQVSLSKQKINESFRQQEIVIQNQKPSEQILYKSNYKVPSEREESVKMEYRPTTPVQTQSQQQQSIAKQSDDHLYRQEPIEINFKPSYGEPQRKYEDEYAIVENEANEHEFNAGCLIF</sequence>
<evidence type="ECO:0000256" key="1">
    <source>
        <dbReference type="SAM" id="MobiDB-lite"/>
    </source>
</evidence>
<dbReference type="RefSeq" id="XP_001454361.1">
    <property type="nucleotide sequence ID" value="XM_001454324.1"/>
</dbReference>
<feature type="compositionally biased region" description="Polar residues" evidence="1">
    <location>
        <begin position="7"/>
        <end position="16"/>
    </location>
</feature>
<gene>
    <name evidence="2" type="ORF">GSPATT00020628001</name>
</gene>
<organism evidence="2 3">
    <name type="scientific">Paramecium tetraurelia</name>
    <dbReference type="NCBI Taxonomy" id="5888"/>
    <lineage>
        <taxon>Eukaryota</taxon>
        <taxon>Sar</taxon>
        <taxon>Alveolata</taxon>
        <taxon>Ciliophora</taxon>
        <taxon>Intramacronucleata</taxon>
        <taxon>Oligohymenophorea</taxon>
        <taxon>Peniculida</taxon>
        <taxon>Parameciidae</taxon>
        <taxon>Paramecium</taxon>
    </lineage>
</organism>
<dbReference type="GeneID" id="5040146"/>
<feature type="region of interest" description="Disordered" evidence="1">
    <location>
        <begin position="1"/>
        <end position="51"/>
    </location>
</feature>